<dbReference type="InterPro" id="IPR004401">
    <property type="entry name" value="YbaB/EbfC"/>
</dbReference>
<dbReference type="Proteomes" id="UP000181951">
    <property type="component" value="Unassembled WGS sequence"/>
</dbReference>
<dbReference type="Gene3D" id="3.30.1310.10">
    <property type="entry name" value="Nucleoid-associated protein YbaB-like domain"/>
    <property type="match status" value="1"/>
</dbReference>
<name>A0A1H8RZL5_9ACTN</name>
<gene>
    <name evidence="1" type="ORF">SAMN05216267_103819</name>
</gene>
<dbReference type="STRING" id="310780.SAMN05216267_103819"/>
<evidence type="ECO:0008006" key="3">
    <source>
        <dbReference type="Google" id="ProtNLM"/>
    </source>
</evidence>
<dbReference type="AlphaFoldDB" id="A0A1H8RZL5"/>
<keyword evidence="2" id="KW-1185">Reference proteome</keyword>
<dbReference type="Pfam" id="PF02575">
    <property type="entry name" value="YbaB_DNA_bd"/>
    <property type="match status" value="1"/>
</dbReference>
<accession>A0A1H8RZL5</accession>
<evidence type="ECO:0000313" key="1">
    <source>
        <dbReference type="EMBL" id="SEO71717.1"/>
    </source>
</evidence>
<protein>
    <recommendedName>
        <fullName evidence="3">YbaB/EbfC DNA-binding family protein</fullName>
    </recommendedName>
</protein>
<organism evidence="1 2">
    <name type="scientific">Actinacidiphila rubida</name>
    <dbReference type="NCBI Taxonomy" id="310780"/>
    <lineage>
        <taxon>Bacteria</taxon>
        <taxon>Bacillati</taxon>
        <taxon>Actinomycetota</taxon>
        <taxon>Actinomycetes</taxon>
        <taxon>Kitasatosporales</taxon>
        <taxon>Streptomycetaceae</taxon>
        <taxon>Actinacidiphila</taxon>
    </lineage>
</organism>
<dbReference type="RefSeq" id="WP_069466747.1">
    <property type="nucleotide sequence ID" value="NZ_FODD01000038.1"/>
</dbReference>
<sequence length="112" mass="12046">MDLDDDATVQRLLHSTRRFEQDFTRAQEELGALTVQGTAGGGAVKATVDHRGVLDGLTIARFAADPGNVRDLAVMIVAAVHDAQQALTARREERLRPLLESINAELGSGPSR</sequence>
<proteinExistence type="predicted"/>
<dbReference type="GO" id="GO:0003677">
    <property type="term" value="F:DNA binding"/>
    <property type="evidence" value="ECO:0007669"/>
    <property type="project" value="InterPro"/>
</dbReference>
<dbReference type="EMBL" id="FODD01000038">
    <property type="protein sequence ID" value="SEO71717.1"/>
    <property type="molecule type" value="Genomic_DNA"/>
</dbReference>
<reference evidence="1 2" key="1">
    <citation type="submission" date="2016-10" db="EMBL/GenBank/DDBJ databases">
        <authorList>
            <person name="de Groot N.N."/>
        </authorList>
    </citation>
    <scope>NUCLEOTIDE SEQUENCE [LARGE SCALE GENOMIC DNA]</scope>
    <source>
        <strain evidence="1 2">CGMCC 4.2026</strain>
    </source>
</reference>
<dbReference type="OrthoDB" id="9809370at2"/>
<evidence type="ECO:0000313" key="2">
    <source>
        <dbReference type="Proteomes" id="UP000181951"/>
    </source>
</evidence>
<dbReference type="InterPro" id="IPR036894">
    <property type="entry name" value="YbaB-like_sf"/>
</dbReference>
<dbReference type="SUPFAM" id="SSF82607">
    <property type="entry name" value="YbaB-like"/>
    <property type="match status" value="1"/>
</dbReference>